<dbReference type="PANTHER" id="PTHR30273:SF2">
    <property type="entry name" value="PROTEIN FECR"/>
    <property type="match status" value="1"/>
</dbReference>
<evidence type="ECO:0000313" key="5">
    <source>
        <dbReference type="Proteomes" id="UP000290545"/>
    </source>
</evidence>
<keyword evidence="5" id="KW-1185">Reference proteome</keyword>
<dbReference type="PIRSF" id="PIRSF018266">
    <property type="entry name" value="FecR"/>
    <property type="match status" value="1"/>
</dbReference>
<feature type="domain" description="Protein FecR C-terminal" evidence="3">
    <location>
        <begin position="288"/>
        <end position="354"/>
    </location>
</feature>
<keyword evidence="1" id="KW-0472">Membrane</keyword>
<protein>
    <submittedName>
        <fullName evidence="4">FecR family protein</fullName>
    </submittedName>
</protein>
<accession>A0A4Q1DAP8</accession>
<evidence type="ECO:0000259" key="2">
    <source>
        <dbReference type="Pfam" id="PF04773"/>
    </source>
</evidence>
<dbReference type="Gene3D" id="2.60.120.1440">
    <property type="match status" value="1"/>
</dbReference>
<dbReference type="InterPro" id="IPR032508">
    <property type="entry name" value="FecR_C"/>
</dbReference>
<comment type="caution">
    <text evidence="4">The sequence shown here is derived from an EMBL/GenBank/DDBJ whole genome shotgun (WGS) entry which is preliminary data.</text>
</comment>
<organism evidence="4 5">
    <name type="scientific">Filimonas effusa</name>
    <dbReference type="NCBI Taxonomy" id="2508721"/>
    <lineage>
        <taxon>Bacteria</taxon>
        <taxon>Pseudomonadati</taxon>
        <taxon>Bacteroidota</taxon>
        <taxon>Chitinophagia</taxon>
        <taxon>Chitinophagales</taxon>
        <taxon>Chitinophagaceae</taxon>
        <taxon>Filimonas</taxon>
    </lineage>
</organism>
<proteinExistence type="predicted"/>
<feature type="domain" description="FecR protein" evidence="2">
    <location>
        <begin position="138"/>
        <end position="226"/>
    </location>
</feature>
<dbReference type="InterPro" id="IPR012373">
    <property type="entry name" value="Ferrdict_sens_TM"/>
</dbReference>
<dbReference type="AlphaFoldDB" id="A0A4Q1DAP8"/>
<dbReference type="InterPro" id="IPR006860">
    <property type="entry name" value="FecR"/>
</dbReference>
<sequence length="357" mass="39237">MNTMESIDHLIEKFWLGEATAEEKQRLMQLLEEADADLKLRLEKQYHMQDVPQLLSSDRADAVRAALHAQIGVAPVKHAKVFTMRPVFRWAVAAIAVAVASVWVFRYHRMDKGAVIPVAVVPALKHDATAFMAFIQNTGDAVKEIVLEDGSIVRLEPGSGISYHKPFDSTDRGIVLKGNAFFKVAKNKLHPFSVRSEGYVTTALGTSFLVATGVNIVKVQLFEGKVVVRSTAGSRHAMGEIYLKPGQELAIQLSTDKHSVMAIHSNTPVKVVPEKAVAGGLTATHDAFVKEPLGKVFDELAVRYKIAIHYKAEDVKGLSFTGELTPADNYQAVLDIICSMNDLTFKECDQVVTITKK</sequence>
<reference evidence="4 5" key="1">
    <citation type="submission" date="2019-01" db="EMBL/GenBank/DDBJ databases">
        <title>Filimonas sp. strain TTM-71.</title>
        <authorList>
            <person name="Chen W.-M."/>
        </authorList>
    </citation>
    <scope>NUCLEOTIDE SEQUENCE [LARGE SCALE GENOMIC DNA]</scope>
    <source>
        <strain evidence="4 5">TTM-71</strain>
    </source>
</reference>
<evidence type="ECO:0000313" key="4">
    <source>
        <dbReference type="EMBL" id="RXK85633.1"/>
    </source>
</evidence>
<dbReference type="EMBL" id="SDHZ01000001">
    <property type="protein sequence ID" value="RXK85633.1"/>
    <property type="molecule type" value="Genomic_DNA"/>
</dbReference>
<keyword evidence="1" id="KW-1133">Transmembrane helix</keyword>
<gene>
    <name evidence="4" type="ORF">ESB13_02130</name>
</gene>
<name>A0A4Q1DAP8_9BACT</name>
<dbReference type="PANTHER" id="PTHR30273">
    <property type="entry name" value="PERIPLASMIC SIGNAL SENSOR AND SIGMA FACTOR ACTIVATOR FECR-RELATED"/>
    <property type="match status" value="1"/>
</dbReference>
<evidence type="ECO:0000259" key="3">
    <source>
        <dbReference type="Pfam" id="PF16344"/>
    </source>
</evidence>
<dbReference type="OrthoDB" id="663025at2"/>
<keyword evidence="1" id="KW-0812">Transmembrane</keyword>
<dbReference type="Gene3D" id="3.55.50.30">
    <property type="match status" value="1"/>
</dbReference>
<dbReference type="Proteomes" id="UP000290545">
    <property type="component" value="Unassembled WGS sequence"/>
</dbReference>
<evidence type="ECO:0000256" key="1">
    <source>
        <dbReference type="SAM" id="Phobius"/>
    </source>
</evidence>
<dbReference type="Pfam" id="PF04773">
    <property type="entry name" value="FecR"/>
    <property type="match status" value="1"/>
</dbReference>
<dbReference type="Pfam" id="PF16344">
    <property type="entry name" value="FecR_C"/>
    <property type="match status" value="1"/>
</dbReference>
<dbReference type="GO" id="GO:0016989">
    <property type="term" value="F:sigma factor antagonist activity"/>
    <property type="evidence" value="ECO:0007669"/>
    <property type="project" value="TreeGrafter"/>
</dbReference>
<feature type="transmembrane region" description="Helical" evidence="1">
    <location>
        <begin position="87"/>
        <end position="105"/>
    </location>
</feature>